<keyword evidence="2" id="KW-1185">Reference proteome</keyword>
<proteinExistence type="predicted"/>
<gene>
    <name evidence="1" type="ORF">GN330_09355</name>
</gene>
<dbReference type="InterPro" id="IPR010775">
    <property type="entry name" value="DUF1365"/>
</dbReference>
<evidence type="ECO:0000313" key="2">
    <source>
        <dbReference type="Proteomes" id="UP000463224"/>
    </source>
</evidence>
<dbReference type="Proteomes" id="UP000463224">
    <property type="component" value="Unassembled WGS sequence"/>
</dbReference>
<dbReference type="Pfam" id="PF07103">
    <property type="entry name" value="DUF1365"/>
    <property type="match status" value="1"/>
</dbReference>
<name>A0A844QDW9_9HYPH</name>
<organism evidence="1 2">
    <name type="scientific">Nitratireductor arenosus</name>
    <dbReference type="NCBI Taxonomy" id="2682096"/>
    <lineage>
        <taxon>Bacteria</taxon>
        <taxon>Pseudomonadati</taxon>
        <taxon>Pseudomonadota</taxon>
        <taxon>Alphaproteobacteria</taxon>
        <taxon>Hyphomicrobiales</taxon>
        <taxon>Phyllobacteriaceae</taxon>
        <taxon>Nitratireductor</taxon>
    </lineage>
</organism>
<evidence type="ECO:0000313" key="1">
    <source>
        <dbReference type="EMBL" id="MVA97455.1"/>
    </source>
</evidence>
<dbReference type="PANTHER" id="PTHR33973">
    <property type="entry name" value="OS07G0153300 PROTEIN"/>
    <property type="match status" value="1"/>
</dbReference>
<dbReference type="PANTHER" id="PTHR33973:SF4">
    <property type="entry name" value="OS07G0153300 PROTEIN"/>
    <property type="match status" value="1"/>
</dbReference>
<comment type="caution">
    <text evidence="1">The sequence shown here is derived from an EMBL/GenBank/DDBJ whole genome shotgun (WGS) entry which is preliminary data.</text>
</comment>
<dbReference type="EMBL" id="WPHG01000002">
    <property type="protein sequence ID" value="MVA97455.1"/>
    <property type="molecule type" value="Genomic_DNA"/>
</dbReference>
<dbReference type="AlphaFoldDB" id="A0A844QDW9"/>
<dbReference type="RefSeq" id="WP_156712413.1">
    <property type="nucleotide sequence ID" value="NZ_WPHG01000002.1"/>
</dbReference>
<reference evidence="1 2" key="1">
    <citation type="submission" date="2019-12" db="EMBL/GenBank/DDBJ databases">
        <title>Nitratireductor arenosus sp. nov., Isolated from sea sand, Jeju island, South Korea.</title>
        <authorList>
            <person name="Kim W."/>
        </authorList>
    </citation>
    <scope>NUCLEOTIDE SEQUENCE [LARGE SCALE GENOMIC DNA]</scope>
    <source>
        <strain evidence="1 2">CAU 1489</strain>
    </source>
</reference>
<accession>A0A844QDW9</accession>
<sequence>MTRARRITTLAKNGPPPREAAWLYRGQVMHQRLSPFGHRFAYAVYSLLIDVDRLDEVDRLSPLLSVNRPNVLSLREDDHTDDGLSLRAHTDRLLAQAGLGERAARIVLLAYPRVFGYVFNPLAVYFAYDGQDRLIAAIYAVRNTFGERHTYVAPVARGELSEAGLRQSRDKLFHVSPFISMDARYHFRILPPGRAVKLRIHETEAGRPVLAATFSGDGAPVTNAGLCRCLLRFPLLTWKIIAGIHFEALRLWLKGAPFFRSPPPPRRASFGDTEAREADA</sequence>
<protein>
    <submittedName>
        <fullName evidence="1">DUF1365 family protein</fullName>
    </submittedName>
</protein>